<feature type="compositionally biased region" description="Pro residues" evidence="2">
    <location>
        <begin position="127"/>
        <end position="142"/>
    </location>
</feature>
<dbReference type="Proteomes" id="UP000076871">
    <property type="component" value="Unassembled WGS sequence"/>
</dbReference>
<accession>A0A165EJC9</accession>
<dbReference type="RefSeq" id="XP_040764911.1">
    <property type="nucleotide sequence ID" value="XM_040901234.1"/>
</dbReference>
<reference evidence="3 4" key="1">
    <citation type="journal article" date="2016" name="Mol. Biol. Evol.">
        <title>Comparative Genomics of Early-Diverging Mushroom-Forming Fungi Provides Insights into the Origins of Lignocellulose Decay Capabilities.</title>
        <authorList>
            <person name="Nagy L.G."/>
            <person name="Riley R."/>
            <person name="Tritt A."/>
            <person name="Adam C."/>
            <person name="Daum C."/>
            <person name="Floudas D."/>
            <person name="Sun H."/>
            <person name="Yadav J.S."/>
            <person name="Pangilinan J."/>
            <person name="Larsson K.H."/>
            <person name="Matsuura K."/>
            <person name="Barry K."/>
            <person name="Labutti K."/>
            <person name="Kuo R."/>
            <person name="Ohm R.A."/>
            <person name="Bhattacharya S.S."/>
            <person name="Shirouzu T."/>
            <person name="Yoshinaga Y."/>
            <person name="Martin F.M."/>
            <person name="Grigoriev I.V."/>
            <person name="Hibbett D.S."/>
        </authorList>
    </citation>
    <scope>NUCLEOTIDE SEQUENCE [LARGE SCALE GENOMIC DNA]</scope>
    <source>
        <strain evidence="3 4">93-53</strain>
    </source>
</reference>
<dbReference type="GeneID" id="63818266"/>
<feature type="compositionally biased region" description="Polar residues" evidence="2">
    <location>
        <begin position="153"/>
        <end position="163"/>
    </location>
</feature>
<dbReference type="AlphaFoldDB" id="A0A165EJC9"/>
<feature type="compositionally biased region" description="Polar residues" evidence="2">
    <location>
        <begin position="1"/>
        <end position="21"/>
    </location>
</feature>
<dbReference type="InParanoid" id="A0A165EJC9"/>
<organism evidence="3 4">
    <name type="scientific">Laetiporus sulphureus 93-53</name>
    <dbReference type="NCBI Taxonomy" id="1314785"/>
    <lineage>
        <taxon>Eukaryota</taxon>
        <taxon>Fungi</taxon>
        <taxon>Dikarya</taxon>
        <taxon>Basidiomycota</taxon>
        <taxon>Agaricomycotina</taxon>
        <taxon>Agaricomycetes</taxon>
        <taxon>Polyporales</taxon>
        <taxon>Laetiporus</taxon>
    </lineage>
</organism>
<dbReference type="STRING" id="1314785.A0A165EJC9"/>
<name>A0A165EJC9_9APHY</name>
<keyword evidence="4" id="KW-1185">Reference proteome</keyword>
<evidence type="ECO:0000256" key="1">
    <source>
        <dbReference type="SAM" id="Coils"/>
    </source>
</evidence>
<dbReference type="OrthoDB" id="2442602at2759"/>
<evidence type="ECO:0000313" key="4">
    <source>
        <dbReference type="Proteomes" id="UP000076871"/>
    </source>
</evidence>
<dbReference type="EMBL" id="KV427620">
    <property type="protein sequence ID" value="KZT07171.1"/>
    <property type="molecule type" value="Genomic_DNA"/>
</dbReference>
<feature type="region of interest" description="Disordered" evidence="2">
    <location>
        <begin position="118"/>
        <end position="163"/>
    </location>
</feature>
<keyword evidence="1" id="KW-0175">Coiled coil</keyword>
<gene>
    <name evidence="3" type="ORF">LAESUDRAFT_117383</name>
</gene>
<protein>
    <submittedName>
        <fullName evidence="3">Uncharacterized protein</fullName>
    </submittedName>
</protein>
<proteinExistence type="predicted"/>
<feature type="compositionally biased region" description="Basic and acidic residues" evidence="2">
    <location>
        <begin position="24"/>
        <end position="35"/>
    </location>
</feature>
<sequence>MESSTSSISNIPWTRTPSNGKTPRPGEKIMDDKSIFVKSTPQPGHRGTPYKEKYHAMQERFNQVSATRETARRELAIAEEKLKRLQEECNLLLDAVDIAVPAQPTLLHYLSQDPIPPQYHSYQVPFPAAPGAPAAPPDPTPAPGTRSRRKSAHQTIGNGVSRK</sequence>
<evidence type="ECO:0000256" key="2">
    <source>
        <dbReference type="SAM" id="MobiDB-lite"/>
    </source>
</evidence>
<feature type="coiled-coil region" evidence="1">
    <location>
        <begin position="61"/>
        <end position="95"/>
    </location>
</feature>
<feature type="region of interest" description="Disordered" evidence="2">
    <location>
        <begin position="1"/>
        <end position="50"/>
    </location>
</feature>
<evidence type="ECO:0000313" key="3">
    <source>
        <dbReference type="EMBL" id="KZT07171.1"/>
    </source>
</evidence>